<accession>A0AAW1V441</accession>
<gene>
    <name evidence="1" type="ORF">WA026_019982</name>
</gene>
<dbReference type="AlphaFoldDB" id="A0AAW1V441"/>
<proteinExistence type="predicted"/>
<protein>
    <submittedName>
        <fullName evidence="1">Uncharacterized protein</fullName>
    </submittedName>
</protein>
<comment type="caution">
    <text evidence="1">The sequence shown here is derived from an EMBL/GenBank/DDBJ whole genome shotgun (WGS) entry which is preliminary data.</text>
</comment>
<sequence>MLNTCKECGCTCKNCGRFDNEIHLHLEIENLKQKLLERDNHIIRMETNFLNEPSVDSDEILMLKEELLTWQEKYNR</sequence>
<dbReference type="Proteomes" id="UP001431783">
    <property type="component" value="Unassembled WGS sequence"/>
</dbReference>
<organism evidence="1 2">
    <name type="scientific">Henosepilachna vigintioctopunctata</name>
    <dbReference type="NCBI Taxonomy" id="420089"/>
    <lineage>
        <taxon>Eukaryota</taxon>
        <taxon>Metazoa</taxon>
        <taxon>Ecdysozoa</taxon>
        <taxon>Arthropoda</taxon>
        <taxon>Hexapoda</taxon>
        <taxon>Insecta</taxon>
        <taxon>Pterygota</taxon>
        <taxon>Neoptera</taxon>
        <taxon>Endopterygota</taxon>
        <taxon>Coleoptera</taxon>
        <taxon>Polyphaga</taxon>
        <taxon>Cucujiformia</taxon>
        <taxon>Coccinelloidea</taxon>
        <taxon>Coccinellidae</taxon>
        <taxon>Epilachninae</taxon>
        <taxon>Epilachnini</taxon>
        <taxon>Henosepilachna</taxon>
    </lineage>
</organism>
<evidence type="ECO:0000313" key="1">
    <source>
        <dbReference type="EMBL" id="KAK9887057.1"/>
    </source>
</evidence>
<reference evidence="1 2" key="1">
    <citation type="submission" date="2023-03" db="EMBL/GenBank/DDBJ databases">
        <title>Genome insight into feeding habits of ladybird beetles.</title>
        <authorList>
            <person name="Li H.-S."/>
            <person name="Huang Y.-H."/>
            <person name="Pang H."/>
        </authorList>
    </citation>
    <scope>NUCLEOTIDE SEQUENCE [LARGE SCALE GENOMIC DNA]</scope>
    <source>
        <strain evidence="1">SYSU_2023b</strain>
        <tissue evidence="1">Whole body</tissue>
    </source>
</reference>
<name>A0AAW1V441_9CUCU</name>
<keyword evidence="2" id="KW-1185">Reference proteome</keyword>
<dbReference type="EMBL" id="JARQZJ010000104">
    <property type="protein sequence ID" value="KAK9887057.1"/>
    <property type="molecule type" value="Genomic_DNA"/>
</dbReference>
<evidence type="ECO:0000313" key="2">
    <source>
        <dbReference type="Proteomes" id="UP001431783"/>
    </source>
</evidence>